<keyword evidence="1" id="KW-1133">Transmembrane helix</keyword>
<dbReference type="EMBL" id="LT629760">
    <property type="protein sequence ID" value="SDS86611.1"/>
    <property type="molecule type" value="Genomic_DNA"/>
</dbReference>
<protein>
    <submittedName>
        <fullName evidence="2">Uncharacterized protein</fullName>
    </submittedName>
</protein>
<keyword evidence="3" id="KW-1185">Reference proteome</keyword>
<evidence type="ECO:0000313" key="2">
    <source>
        <dbReference type="EMBL" id="SDS86611.1"/>
    </source>
</evidence>
<organism evidence="2 3">
    <name type="scientific">Pseudomonas trivialis</name>
    <dbReference type="NCBI Taxonomy" id="200450"/>
    <lineage>
        <taxon>Bacteria</taxon>
        <taxon>Pseudomonadati</taxon>
        <taxon>Pseudomonadota</taxon>
        <taxon>Gammaproteobacteria</taxon>
        <taxon>Pseudomonadales</taxon>
        <taxon>Pseudomonadaceae</taxon>
        <taxon>Pseudomonas</taxon>
    </lineage>
</organism>
<accession>A0ABY0ULD3</accession>
<gene>
    <name evidence="2" type="ORF">SAMN04490205_3902</name>
</gene>
<dbReference type="RefSeq" id="WP_139136844.1">
    <property type="nucleotide sequence ID" value="NZ_JYLK01000019.1"/>
</dbReference>
<dbReference type="Proteomes" id="UP000183126">
    <property type="component" value="Chromosome I"/>
</dbReference>
<feature type="transmembrane region" description="Helical" evidence="1">
    <location>
        <begin position="38"/>
        <end position="57"/>
    </location>
</feature>
<sequence>MSNYMYKSTALASVAAVSAWDTKRTAWNALHAKLADQLLVGSILGFFSSIIFSGFPATQ</sequence>
<evidence type="ECO:0000313" key="3">
    <source>
        <dbReference type="Proteomes" id="UP000183126"/>
    </source>
</evidence>
<name>A0ABY0ULD3_9PSED</name>
<keyword evidence="1" id="KW-0472">Membrane</keyword>
<keyword evidence="1" id="KW-0812">Transmembrane</keyword>
<proteinExistence type="predicted"/>
<evidence type="ECO:0000256" key="1">
    <source>
        <dbReference type="SAM" id="Phobius"/>
    </source>
</evidence>
<reference evidence="2 3" key="1">
    <citation type="submission" date="2016-10" db="EMBL/GenBank/DDBJ databases">
        <authorList>
            <person name="Varghese N."/>
            <person name="Submissions S."/>
        </authorList>
    </citation>
    <scope>NUCLEOTIDE SEQUENCE [LARGE SCALE GENOMIC DNA]</scope>
    <source>
        <strain evidence="2 3">BS3111</strain>
    </source>
</reference>